<dbReference type="EMBL" id="KL648663">
    <property type="protein sequence ID" value="KEY66258.1"/>
    <property type="molecule type" value="Genomic_DNA"/>
</dbReference>
<feature type="region of interest" description="Disordered" evidence="1">
    <location>
        <begin position="24"/>
        <end position="241"/>
    </location>
</feature>
<keyword evidence="3" id="KW-1185">Reference proteome</keyword>
<proteinExistence type="predicted"/>
<reference evidence="2 3" key="1">
    <citation type="journal article" date="2014" name="BMC Genomics">
        <title>Comparative genome sequencing reveals chemotype-specific gene clusters in the toxigenic black mold Stachybotrys.</title>
        <authorList>
            <person name="Semeiks J."/>
            <person name="Borek D."/>
            <person name="Otwinowski Z."/>
            <person name="Grishin N.V."/>
        </authorList>
    </citation>
    <scope>NUCLEOTIDE SEQUENCE [LARGE SCALE GENOMIC DNA]</scope>
    <source>
        <strain evidence="3">CBS 109288 / IBT 7711</strain>
    </source>
</reference>
<dbReference type="AlphaFoldDB" id="A0A084ALS9"/>
<dbReference type="Proteomes" id="UP000028045">
    <property type="component" value="Unassembled WGS sequence"/>
</dbReference>
<evidence type="ECO:0000313" key="2">
    <source>
        <dbReference type="EMBL" id="KEY66258.1"/>
    </source>
</evidence>
<feature type="compositionally biased region" description="Low complexity" evidence="1">
    <location>
        <begin position="31"/>
        <end position="41"/>
    </location>
</feature>
<protein>
    <submittedName>
        <fullName evidence="2">Uncharacterized protein</fullName>
    </submittedName>
</protein>
<evidence type="ECO:0000313" key="3">
    <source>
        <dbReference type="Proteomes" id="UP000028045"/>
    </source>
</evidence>
<name>A0A084ALS9_STACB</name>
<sequence>MATPTKPNPASRLIQRKTFGGWTKAAIGRGSTAASSSTPPTNRDPELANISSDVVLPSSEARASPSLRPQPSPMPELRPSLSKSAKIMAAQEAWERRHSMPLNGSSSTASPAAEGASSSDESADLPAVSELAPRKTAAHAGKKPPFSGPSGFPSRTRDGAGKYSNLLRVTQTPVPLPPLSTVPTTMASLSKRSLEEPSSAAADSKRHRASKSPSTAVASSNAPLSSVERTKQREQASKDALAIAQAEAHKQLSSLSLPSPSVASGLASPSLYRRPMTSAELETSIRQEQMHKMQSQTPIAVPSSQPVIDLTSTAAKSSPILQAPDGRRYNSFLGPSGKIETASGVLFPDGYSLRPGYASWACPVSGCYSTHANIKGLAGHFHASHHSKTFQDNRDGSLTEIGPYKNPKGSSPPIITTRLEAPKPPAKPLATHTPPVIQTPVPLPATAHLMRKSDPRDQGMDTATISYMHKLVRFSKAPLSGDTPVMAALEKQRDLPIEWIAFHKDKEIESWNFACAVAYMTGEEVTDVEARCTADCYPTSRLSGKCIKPPSQATGSDRGRRSSSVASASSGSVAPVSARSESKRKKTHPETGLASVESLSVDQALSQITMEEWEFAPGRLESRSGQDTLALSNTYLNGHQAIQLAEDVSCQVVQVKPGRTHTWTAADDRHRSCFLMAGKLNVRMDGHDGKFRIGVGGLLNIMPGRSCTVENAFYMDAALFVNTNDNYTLRDG</sequence>
<accession>A0A084ALS9</accession>
<feature type="compositionally biased region" description="Polar residues" evidence="1">
    <location>
        <begin position="211"/>
        <end position="224"/>
    </location>
</feature>
<dbReference type="OrthoDB" id="3545073at2759"/>
<feature type="compositionally biased region" description="Low complexity" evidence="1">
    <location>
        <begin position="104"/>
        <end position="120"/>
    </location>
</feature>
<evidence type="ECO:0000256" key="1">
    <source>
        <dbReference type="SAM" id="MobiDB-lite"/>
    </source>
</evidence>
<organism evidence="2 3">
    <name type="scientific">Stachybotrys chartarum (strain CBS 109288 / IBT 7711)</name>
    <name type="common">Toxic black mold</name>
    <name type="synonym">Stilbospora chartarum</name>
    <dbReference type="NCBI Taxonomy" id="1280523"/>
    <lineage>
        <taxon>Eukaryota</taxon>
        <taxon>Fungi</taxon>
        <taxon>Dikarya</taxon>
        <taxon>Ascomycota</taxon>
        <taxon>Pezizomycotina</taxon>
        <taxon>Sordariomycetes</taxon>
        <taxon>Hypocreomycetidae</taxon>
        <taxon>Hypocreales</taxon>
        <taxon>Stachybotryaceae</taxon>
        <taxon>Stachybotrys</taxon>
    </lineage>
</organism>
<feature type="compositionally biased region" description="Low complexity" evidence="1">
    <location>
        <begin position="562"/>
        <end position="579"/>
    </location>
</feature>
<dbReference type="HOGENOM" id="CLU_378630_0_0_1"/>
<feature type="compositionally biased region" description="Low complexity" evidence="1">
    <location>
        <begin position="143"/>
        <end position="154"/>
    </location>
</feature>
<feature type="compositionally biased region" description="Basic and acidic residues" evidence="1">
    <location>
        <begin position="228"/>
        <end position="237"/>
    </location>
</feature>
<feature type="region of interest" description="Disordered" evidence="1">
    <location>
        <begin position="388"/>
        <end position="412"/>
    </location>
</feature>
<gene>
    <name evidence="2" type="ORF">S7711_09184</name>
</gene>
<feature type="region of interest" description="Disordered" evidence="1">
    <location>
        <begin position="545"/>
        <end position="596"/>
    </location>
</feature>